<dbReference type="OrthoDB" id="3344043at2759"/>
<feature type="region of interest" description="Disordered" evidence="1">
    <location>
        <begin position="1"/>
        <end position="44"/>
    </location>
</feature>
<gene>
    <name evidence="3" type="ORF">G647_06559</name>
</gene>
<dbReference type="HOGENOM" id="CLU_022944_0_0_1"/>
<feature type="transmembrane region" description="Helical" evidence="2">
    <location>
        <begin position="586"/>
        <end position="611"/>
    </location>
</feature>
<evidence type="ECO:0000313" key="4">
    <source>
        <dbReference type="Proteomes" id="UP000030678"/>
    </source>
</evidence>
<sequence>MAPPEPLASPTKIPLLQEKALDTPATDFSGESPPPSPGQQHASKSNMEGALTSLLWGAFGPCVPVVVVCSVLLTAVLYNRIPESYVFDPAKQTKMSDDALSALHGIQEIENNGGSKAYYLYEKGITNPAVLHMISSWTAKILPFVTGASMALVAFLAGQRIIRATSTKSEKLPSPHQVSILINLLNGGGAQPLLDTLKYRWQNHEDLVQPVPLAFCCLLFIVVMTFVIGILDSWFGAATKAINIALVIPSAATTFSFGRSLDPERCATGSWQRHRCPSNPNVQCLYPCSMTSWNASGQEREGLYHAQEAAETLMRNSRTNTIFNVTVDDGSNYYFLGDLHSSMKLDFVAPTLAVKTECQVVTNTCDVNPEGGFTCGTYTAPSFSFSGQVGVAVENATSSPDEAMVGIQFFNDSALAQPVGLGSSATDLFTPTNPVHFLSWSKGFPPVDTYADEFGYMRTRGFLKNDTNGDTVFILSCSATIYEAEYYWMNGSVVPTELKAYELAADYYGAVYSAPFATNSPLSHLALQDAAALAAYQLRPDGLGKVFANLFSKAAVAFSAGLSVPVQNDREWTRENTYLATRVPLLPLYTLIALKGVYAFFALALAMLAVFKTRPSEAHEVKERLTVDGLAAGFFEPNAAHEKAVKQVSDLFHEHQTPEKSDATQKIGLLQTDQGGWLWVTVARQAFEGLGLHEVINTAADQVADAAASKQGTAGQVGEGYKLIKDIL</sequence>
<proteinExistence type="predicted"/>
<dbReference type="GeneID" id="19985052"/>
<evidence type="ECO:0000256" key="1">
    <source>
        <dbReference type="SAM" id="MobiDB-lite"/>
    </source>
</evidence>
<evidence type="ECO:0000313" key="3">
    <source>
        <dbReference type="EMBL" id="ETI22484.1"/>
    </source>
</evidence>
<keyword evidence="2" id="KW-0812">Transmembrane</keyword>
<keyword evidence="2" id="KW-0472">Membrane</keyword>
<evidence type="ECO:0000256" key="2">
    <source>
        <dbReference type="SAM" id="Phobius"/>
    </source>
</evidence>
<protein>
    <submittedName>
        <fullName evidence="3">Uncharacterized protein</fullName>
    </submittedName>
</protein>
<dbReference type="Proteomes" id="UP000030678">
    <property type="component" value="Unassembled WGS sequence"/>
</dbReference>
<dbReference type="RefSeq" id="XP_008729101.1">
    <property type="nucleotide sequence ID" value="XM_008730879.1"/>
</dbReference>
<feature type="transmembrane region" description="Helical" evidence="2">
    <location>
        <begin position="54"/>
        <end position="78"/>
    </location>
</feature>
<accession>V9D6F2</accession>
<dbReference type="VEuPathDB" id="FungiDB:G647_06559"/>
<name>V9D6F2_9EURO</name>
<keyword evidence="2" id="KW-1133">Transmembrane helix</keyword>
<organism evidence="3 4">
    <name type="scientific">Cladophialophora carrionii CBS 160.54</name>
    <dbReference type="NCBI Taxonomy" id="1279043"/>
    <lineage>
        <taxon>Eukaryota</taxon>
        <taxon>Fungi</taxon>
        <taxon>Dikarya</taxon>
        <taxon>Ascomycota</taxon>
        <taxon>Pezizomycotina</taxon>
        <taxon>Eurotiomycetes</taxon>
        <taxon>Chaetothyriomycetidae</taxon>
        <taxon>Chaetothyriales</taxon>
        <taxon>Herpotrichiellaceae</taxon>
        <taxon>Cladophialophora</taxon>
    </lineage>
</organism>
<dbReference type="EMBL" id="KB822706">
    <property type="protein sequence ID" value="ETI22484.1"/>
    <property type="molecule type" value="Genomic_DNA"/>
</dbReference>
<reference evidence="3 4" key="1">
    <citation type="submission" date="2013-03" db="EMBL/GenBank/DDBJ databases">
        <title>The Genome Sequence of Cladophialophora carrionii CBS 160.54.</title>
        <authorList>
            <consortium name="The Broad Institute Genomics Platform"/>
            <person name="Cuomo C."/>
            <person name="de Hoog S."/>
            <person name="Gorbushina A."/>
            <person name="Walker B."/>
            <person name="Young S.K."/>
            <person name="Zeng Q."/>
            <person name="Gargeya S."/>
            <person name="Fitzgerald M."/>
            <person name="Haas B."/>
            <person name="Abouelleil A."/>
            <person name="Allen A.W."/>
            <person name="Alvarado L."/>
            <person name="Arachchi H.M."/>
            <person name="Berlin A.M."/>
            <person name="Chapman S.B."/>
            <person name="Gainer-Dewar J."/>
            <person name="Goldberg J."/>
            <person name="Griggs A."/>
            <person name="Gujja S."/>
            <person name="Hansen M."/>
            <person name="Howarth C."/>
            <person name="Imamovic A."/>
            <person name="Ireland A."/>
            <person name="Larimer J."/>
            <person name="McCowan C."/>
            <person name="Murphy C."/>
            <person name="Pearson M."/>
            <person name="Poon T.W."/>
            <person name="Priest M."/>
            <person name="Roberts A."/>
            <person name="Saif S."/>
            <person name="Shea T."/>
            <person name="Sisk P."/>
            <person name="Sykes S."/>
            <person name="Wortman J."/>
            <person name="Nusbaum C."/>
            <person name="Birren B."/>
        </authorList>
    </citation>
    <scope>NUCLEOTIDE SEQUENCE [LARGE SCALE GENOMIC DNA]</scope>
    <source>
        <strain evidence="3 4">CBS 160.54</strain>
    </source>
</reference>
<dbReference type="AlphaFoldDB" id="V9D6F2"/>
<feature type="transmembrane region" description="Helical" evidence="2">
    <location>
        <begin position="211"/>
        <end position="231"/>
    </location>
</feature>
<feature type="transmembrane region" description="Helical" evidence="2">
    <location>
        <begin position="141"/>
        <end position="162"/>
    </location>
</feature>